<feature type="domain" description="Restriction endonuclease type I HsdR N-terminal" evidence="11">
    <location>
        <begin position="3"/>
        <end position="142"/>
    </location>
</feature>
<dbReference type="PANTHER" id="PTHR30195:SF16">
    <property type="entry name" value="TYPE I RESTRICTION ENZYME ENDONUCLEASE SUBUNIT"/>
    <property type="match status" value="1"/>
</dbReference>
<keyword evidence="8" id="KW-0378">Hydrolase</keyword>
<organism evidence="13 14">
    <name type="scientific">Mixta tenebrionis</name>
    <dbReference type="NCBI Taxonomy" id="2562439"/>
    <lineage>
        <taxon>Bacteria</taxon>
        <taxon>Pseudomonadati</taxon>
        <taxon>Pseudomonadota</taxon>
        <taxon>Gammaproteobacteria</taxon>
        <taxon>Enterobacterales</taxon>
        <taxon>Erwiniaceae</taxon>
        <taxon>Mixta</taxon>
    </lineage>
</organism>
<evidence type="ECO:0000256" key="4">
    <source>
        <dbReference type="ARBA" id="ARBA00022722"/>
    </source>
</evidence>
<evidence type="ECO:0000256" key="5">
    <source>
        <dbReference type="ARBA" id="ARBA00022741"/>
    </source>
</evidence>
<evidence type="ECO:0000313" key="14">
    <source>
        <dbReference type="Proteomes" id="UP000319523"/>
    </source>
</evidence>
<name>A0A506UVA0_9GAMM</name>
<dbReference type="Gene3D" id="3.90.1570.50">
    <property type="match status" value="1"/>
</dbReference>
<dbReference type="Gene3D" id="3.40.50.300">
    <property type="entry name" value="P-loop containing nucleotide triphosphate hydrolases"/>
    <property type="match status" value="1"/>
</dbReference>
<comment type="similarity">
    <text evidence="2">Belongs to the HsdR family.</text>
</comment>
<dbReference type="InterPro" id="IPR051268">
    <property type="entry name" value="Type-I_R_enzyme_R_subunit"/>
</dbReference>
<keyword evidence="14" id="KW-1185">Reference proteome</keyword>
<dbReference type="SUPFAM" id="SSF52540">
    <property type="entry name" value="P-loop containing nucleoside triphosphate hydrolases"/>
    <property type="match status" value="1"/>
</dbReference>
<dbReference type="AlphaFoldDB" id="A0A506UVA0"/>
<accession>A0A506UVA0</accession>
<comment type="caution">
    <text evidence="13">The sequence shown here is derived from an EMBL/GenBank/DDBJ whole genome shotgun (WGS) entry which is preliminary data.</text>
</comment>
<evidence type="ECO:0000256" key="3">
    <source>
        <dbReference type="ARBA" id="ARBA00012654"/>
    </source>
</evidence>
<dbReference type="GO" id="GO:0009035">
    <property type="term" value="F:type I site-specific deoxyribonuclease activity"/>
    <property type="evidence" value="ECO:0007669"/>
    <property type="project" value="UniProtKB-EC"/>
</dbReference>
<keyword evidence="6" id="KW-0680">Restriction system</keyword>
<dbReference type="PANTHER" id="PTHR30195">
    <property type="entry name" value="TYPE I SITE-SPECIFIC DEOXYRIBONUCLEASE PROTEIN SUBUNIT M AND R"/>
    <property type="match status" value="1"/>
</dbReference>
<dbReference type="Pfam" id="PF04313">
    <property type="entry name" value="HSDR_N"/>
    <property type="match status" value="1"/>
</dbReference>
<feature type="domain" description="Helicase/UvrB N-terminal" evidence="12">
    <location>
        <begin position="194"/>
        <end position="239"/>
    </location>
</feature>
<feature type="non-terminal residue" evidence="13">
    <location>
        <position position="1"/>
    </location>
</feature>
<dbReference type="Pfam" id="PF04851">
    <property type="entry name" value="ResIII"/>
    <property type="match status" value="1"/>
</dbReference>
<dbReference type="EMBL" id="VHQI01000052">
    <property type="protein sequence ID" value="TPW37170.1"/>
    <property type="molecule type" value="Genomic_DNA"/>
</dbReference>
<comment type="catalytic activity">
    <reaction evidence="1">
        <text>Endonucleolytic cleavage of DNA to give random double-stranded fragments with terminal 5'-phosphates, ATP is simultaneously hydrolyzed.</text>
        <dbReference type="EC" id="3.1.21.3"/>
    </reaction>
</comment>
<dbReference type="RefSeq" id="WP_181407970.1">
    <property type="nucleotide sequence ID" value="NZ_VHQI01000052.1"/>
</dbReference>
<evidence type="ECO:0000313" key="13">
    <source>
        <dbReference type="EMBL" id="TPW37170.1"/>
    </source>
</evidence>
<evidence type="ECO:0000259" key="11">
    <source>
        <dbReference type="Pfam" id="PF04313"/>
    </source>
</evidence>
<keyword evidence="5" id="KW-0547">Nucleotide-binding</keyword>
<dbReference type="CDD" id="cd22332">
    <property type="entry name" value="HsdR_N"/>
    <property type="match status" value="1"/>
</dbReference>
<keyword evidence="7 13" id="KW-0255">Endonuclease</keyword>
<evidence type="ECO:0000259" key="12">
    <source>
        <dbReference type="Pfam" id="PF04851"/>
    </source>
</evidence>
<dbReference type="EC" id="3.1.21.3" evidence="3"/>
<keyword evidence="4" id="KW-0540">Nuclease</keyword>
<dbReference type="GO" id="GO:0003677">
    <property type="term" value="F:DNA binding"/>
    <property type="evidence" value="ECO:0007669"/>
    <property type="project" value="UniProtKB-KW"/>
</dbReference>
<dbReference type="InterPro" id="IPR027417">
    <property type="entry name" value="P-loop_NTPase"/>
</dbReference>
<evidence type="ECO:0000256" key="6">
    <source>
        <dbReference type="ARBA" id="ARBA00022747"/>
    </source>
</evidence>
<evidence type="ECO:0000256" key="10">
    <source>
        <dbReference type="ARBA" id="ARBA00023125"/>
    </source>
</evidence>
<protein>
    <recommendedName>
        <fullName evidence="3">type I site-specific deoxyribonuclease</fullName>
        <ecNumber evidence="3">3.1.21.3</ecNumber>
    </recommendedName>
</protein>
<evidence type="ECO:0000256" key="8">
    <source>
        <dbReference type="ARBA" id="ARBA00022801"/>
    </source>
</evidence>
<reference evidence="13 14" key="1">
    <citation type="submission" date="2019-06" db="EMBL/GenBank/DDBJ databases">
        <authorList>
            <person name="Yang Y."/>
        </authorList>
    </citation>
    <scope>NUCLEOTIDE SEQUENCE [LARGE SCALE GENOMIC DNA]</scope>
    <source>
        <strain evidence="13 14">BIT-26</strain>
    </source>
</reference>
<evidence type="ECO:0000256" key="9">
    <source>
        <dbReference type="ARBA" id="ARBA00022840"/>
    </source>
</evidence>
<keyword evidence="10" id="KW-0238">DNA-binding</keyword>
<evidence type="ECO:0000256" key="2">
    <source>
        <dbReference type="ARBA" id="ARBA00008598"/>
    </source>
</evidence>
<keyword evidence="9" id="KW-0067">ATP-binding</keyword>
<feature type="non-terminal residue" evidence="13">
    <location>
        <position position="239"/>
    </location>
</feature>
<evidence type="ECO:0000256" key="7">
    <source>
        <dbReference type="ARBA" id="ARBA00022759"/>
    </source>
</evidence>
<dbReference type="GO" id="GO:0009307">
    <property type="term" value="P:DNA restriction-modification system"/>
    <property type="evidence" value="ECO:0007669"/>
    <property type="project" value="UniProtKB-KW"/>
</dbReference>
<dbReference type="InterPro" id="IPR006935">
    <property type="entry name" value="Helicase/UvrB_N"/>
</dbReference>
<gene>
    <name evidence="13" type="ORF">FKM52_21485</name>
</gene>
<evidence type="ECO:0000256" key="1">
    <source>
        <dbReference type="ARBA" id="ARBA00000851"/>
    </source>
</evidence>
<sequence length="239" mass="27936">ESEWRRFAEQYLDSPSDSSLDKTRKIHIDYICDFTFDDGRLENIYLIDKKNLLRNKVKVIQQFEQTGSHANRYDVTILVNGLPLVQIELKKRGVAIREAFNQIHRYSKESFNSDNSLFKYLQLFVISNGTDTRYFASTTKRDKNSFDFTMNWAKSDNTLIKDLKDFTATFFQKHTLLNVLFNYSVFDSSQTLLVMRPYQIAATERILWKINSSFKAKNWSKPESGGFIWHTTGSGKTLT</sequence>
<dbReference type="InterPro" id="IPR007409">
    <property type="entry name" value="Restrct_endonuc_type1_HsdR_N"/>
</dbReference>
<dbReference type="Proteomes" id="UP000319523">
    <property type="component" value="Unassembled WGS sequence"/>
</dbReference>
<dbReference type="GO" id="GO:0005524">
    <property type="term" value="F:ATP binding"/>
    <property type="evidence" value="ECO:0007669"/>
    <property type="project" value="UniProtKB-KW"/>
</dbReference>
<proteinExistence type="inferred from homology"/>